<keyword evidence="1" id="KW-1133">Transmembrane helix</keyword>
<dbReference type="OrthoDB" id="2051225at2"/>
<reference evidence="2 3" key="1">
    <citation type="submission" date="2018-11" db="EMBL/GenBank/DDBJ databases">
        <title>Clostridium sp. nov., a member of the family Erysipelotrichaceae isolated from pig faeces.</title>
        <authorList>
            <person name="Chang Y.-H."/>
        </authorList>
    </citation>
    <scope>NUCLEOTIDE SEQUENCE [LARGE SCALE GENOMIC DNA]</scope>
    <source>
        <strain evidence="2 3">YH-panp20</strain>
    </source>
</reference>
<evidence type="ECO:0000256" key="1">
    <source>
        <dbReference type="SAM" id="Phobius"/>
    </source>
</evidence>
<dbReference type="EMBL" id="RJQC01000002">
    <property type="protein sequence ID" value="RNM30654.1"/>
    <property type="molecule type" value="Genomic_DNA"/>
</dbReference>
<evidence type="ECO:0000313" key="3">
    <source>
        <dbReference type="Proteomes" id="UP000276568"/>
    </source>
</evidence>
<organism evidence="2 3">
    <name type="scientific">Absicoccus porci</name>
    <dbReference type="NCBI Taxonomy" id="2486576"/>
    <lineage>
        <taxon>Bacteria</taxon>
        <taxon>Bacillati</taxon>
        <taxon>Bacillota</taxon>
        <taxon>Erysipelotrichia</taxon>
        <taxon>Erysipelotrichales</taxon>
        <taxon>Erysipelotrichaceae</taxon>
        <taxon>Absicoccus</taxon>
    </lineage>
</organism>
<dbReference type="RefSeq" id="WP_128520561.1">
    <property type="nucleotide sequence ID" value="NZ_RJQC01000002.1"/>
</dbReference>
<evidence type="ECO:0000313" key="2">
    <source>
        <dbReference type="EMBL" id="RNM30654.1"/>
    </source>
</evidence>
<gene>
    <name evidence="2" type="ORF">EDX97_07695</name>
</gene>
<sequence>MMTNKEWYKRAFSSLHTSPDFMVQLENRKTAKWSKKWAFAGAFMVLIIGTSTIYAANIGGIQRTIQIWMHGELTDATLTIDENNGTYSIKDPNGKAIQSGGGVAIDTQGHSRALTPEEIMEDQENMVSTEKIDGHMYLYYKDQKYDITNPLAHNTYTYITLRDGKKTLYITVVKSGGVATSEDRYVLPDEFSCN</sequence>
<keyword evidence="1" id="KW-0472">Membrane</keyword>
<dbReference type="Proteomes" id="UP000276568">
    <property type="component" value="Unassembled WGS sequence"/>
</dbReference>
<accession>A0A3N0I0Y0</accession>
<protein>
    <submittedName>
        <fullName evidence="2">Uncharacterized protein</fullName>
    </submittedName>
</protein>
<name>A0A3N0I0Y0_9FIRM</name>
<dbReference type="AlphaFoldDB" id="A0A3N0I0Y0"/>
<keyword evidence="1" id="KW-0812">Transmembrane</keyword>
<comment type="caution">
    <text evidence="2">The sequence shown here is derived from an EMBL/GenBank/DDBJ whole genome shotgun (WGS) entry which is preliminary data.</text>
</comment>
<feature type="transmembrane region" description="Helical" evidence="1">
    <location>
        <begin position="37"/>
        <end position="56"/>
    </location>
</feature>
<keyword evidence="3" id="KW-1185">Reference proteome</keyword>
<proteinExistence type="predicted"/>